<reference evidence="4 6" key="1">
    <citation type="submission" date="2020-09" db="EMBL/GenBank/DDBJ databases">
        <title>Draft Genomes of Bacterial Isolates from North Pond Shallow Sediments.</title>
        <authorList>
            <person name="Kiel Reese B."/>
            <person name="Mullis M."/>
            <person name="Weisend R.E."/>
        </authorList>
    </citation>
    <scope>NUCLEOTIDE SEQUENCE</scope>
    <source>
        <strain evidence="4">KJE-2</strain>
        <strain evidence="3 6">KJE-3</strain>
    </source>
</reference>
<name>A0A8I1KHJ6_9GAMM</name>
<evidence type="ECO:0000313" key="6">
    <source>
        <dbReference type="Proteomes" id="UP000655994"/>
    </source>
</evidence>
<keyword evidence="6" id="KW-1185">Reference proteome</keyword>
<dbReference type="SUPFAM" id="SSF55729">
    <property type="entry name" value="Acyl-CoA N-acyltransferases (Nat)"/>
    <property type="match status" value="1"/>
</dbReference>
<feature type="region of interest" description="Disordered" evidence="1">
    <location>
        <begin position="1"/>
        <end position="20"/>
    </location>
</feature>
<accession>A0A8I1KHJ6</accession>
<feature type="domain" description="N-acetyltransferase" evidence="2">
    <location>
        <begin position="1"/>
        <end position="117"/>
    </location>
</feature>
<organism evidence="4 5">
    <name type="scientific">Idiomarina abyssalis</name>
    <dbReference type="NCBI Taxonomy" id="86102"/>
    <lineage>
        <taxon>Bacteria</taxon>
        <taxon>Pseudomonadati</taxon>
        <taxon>Pseudomonadota</taxon>
        <taxon>Gammaproteobacteria</taxon>
        <taxon>Alteromonadales</taxon>
        <taxon>Idiomarinaceae</taxon>
        <taxon>Idiomarina</taxon>
    </lineage>
</organism>
<dbReference type="EMBL" id="JAEMOP010000009">
    <property type="protein sequence ID" value="MBJ7316878.1"/>
    <property type="molecule type" value="Genomic_DNA"/>
</dbReference>
<dbReference type="Gene3D" id="3.40.630.30">
    <property type="match status" value="1"/>
</dbReference>
<evidence type="ECO:0000313" key="5">
    <source>
        <dbReference type="Proteomes" id="UP000621390"/>
    </source>
</evidence>
<evidence type="ECO:0000313" key="4">
    <source>
        <dbReference type="EMBL" id="MBJ7316878.1"/>
    </source>
</evidence>
<dbReference type="CDD" id="cd04301">
    <property type="entry name" value="NAT_SF"/>
    <property type="match status" value="1"/>
</dbReference>
<dbReference type="RefSeq" id="WP_199493226.1">
    <property type="nucleotide sequence ID" value="NZ_JAEMOP010000009.1"/>
</dbReference>
<dbReference type="Proteomes" id="UP000621390">
    <property type="component" value="Unassembled WGS sequence"/>
</dbReference>
<dbReference type="EMBL" id="JAEMOS010000002">
    <property type="protein sequence ID" value="MBJ7265448.1"/>
    <property type="molecule type" value="Genomic_DNA"/>
</dbReference>
<dbReference type="InterPro" id="IPR000182">
    <property type="entry name" value="GNAT_dom"/>
</dbReference>
<evidence type="ECO:0000256" key="1">
    <source>
        <dbReference type="SAM" id="MobiDB-lite"/>
    </source>
</evidence>
<sequence>MQYTVENDEHSEKNRGRLNAKSFGGKTPAARFGYLNWTIENGVMHIDDLFVIEEQRQYGIGSDLLDMMLRLAELKGVTEVCGLADKDDRLLHQFYKKHGFYFEEEPNERGELAFRLHFIEVEDE</sequence>
<keyword evidence="4" id="KW-0808">Transferase</keyword>
<comment type="caution">
    <text evidence="4">The sequence shown here is derived from an EMBL/GenBank/DDBJ whole genome shotgun (WGS) entry which is preliminary data.</text>
</comment>
<dbReference type="Pfam" id="PF00583">
    <property type="entry name" value="Acetyltransf_1"/>
    <property type="match status" value="1"/>
</dbReference>
<dbReference type="InterPro" id="IPR016181">
    <property type="entry name" value="Acyl_CoA_acyltransferase"/>
</dbReference>
<evidence type="ECO:0000259" key="2">
    <source>
        <dbReference type="PROSITE" id="PS51186"/>
    </source>
</evidence>
<dbReference type="AlphaFoldDB" id="A0A8I1KHJ6"/>
<gene>
    <name evidence="3" type="ORF">JHC10_00685</name>
    <name evidence="4" type="ORF">JHC11_12855</name>
</gene>
<dbReference type="GO" id="GO:0016747">
    <property type="term" value="F:acyltransferase activity, transferring groups other than amino-acyl groups"/>
    <property type="evidence" value="ECO:0007669"/>
    <property type="project" value="InterPro"/>
</dbReference>
<dbReference type="Proteomes" id="UP000655994">
    <property type="component" value="Unassembled WGS sequence"/>
</dbReference>
<protein>
    <submittedName>
        <fullName evidence="4">GNAT family N-acetyltransferase</fullName>
    </submittedName>
</protein>
<dbReference type="PROSITE" id="PS51186">
    <property type="entry name" value="GNAT"/>
    <property type="match status" value="1"/>
</dbReference>
<evidence type="ECO:0000313" key="3">
    <source>
        <dbReference type="EMBL" id="MBJ7265448.1"/>
    </source>
</evidence>
<proteinExistence type="predicted"/>